<evidence type="ECO:0000256" key="3">
    <source>
        <dbReference type="PROSITE-ProRule" id="PRU01278"/>
    </source>
</evidence>
<dbReference type="InterPro" id="IPR037233">
    <property type="entry name" value="CcmK-like_sf"/>
</dbReference>
<comment type="caution">
    <text evidence="5">The sequence shown here is derived from an EMBL/GenBank/DDBJ whole genome shotgun (WGS) entry which is preliminary data.</text>
</comment>
<gene>
    <name evidence="5" type="ORF">I6N96_05990</name>
</gene>
<keyword evidence="2" id="KW-1283">Bacterial microcompartment</keyword>
<accession>A0ABS4CGS7</accession>
<reference evidence="5 6" key="1">
    <citation type="submission" date="2020-12" db="EMBL/GenBank/DDBJ databases">
        <title>Vagococcus allomyrinae sp. nov. and Enterococcus lavae sp. nov., isolated from the larvae of Allomyrina dichotoma.</title>
        <authorList>
            <person name="Lee S.D."/>
        </authorList>
    </citation>
    <scope>NUCLEOTIDE SEQUENCE [LARGE SCALE GENOMIC DNA]</scope>
    <source>
        <strain evidence="5 6">BWM-S5</strain>
    </source>
</reference>
<sequence>MIETKGLIPAIDSADVMLKTSQVELVEKALVGGGLVTITVTGDVGAVKAAVDAGASAVSAFGQDCLISRHVIARPHNEIGSVLFTDKKVPETQNPVDEEKEALTLPEDDIEPTIIESAILSEPTLSEEAVIVSDDYSDEQLTKLSVGELRKLAEKNNNVKLSVKAIQKANRATLIKRLKEAGKQQVDKKE</sequence>
<evidence type="ECO:0000256" key="1">
    <source>
        <dbReference type="ARBA" id="ARBA00024322"/>
    </source>
</evidence>
<keyword evidence="6" id="KW-1185">Reference proteome</keyword>
<proteinExistence type="inferred from homology"/>
<organism evidence="5 6">
    <name type="scientific">Enterococcus larvae</name>
    <dbReference type="NCBI Taxonomy" id="2794352"/>
    <lineage>
        <taxon>Bacteria</taxon>
        <taxon>Bacillati</taxon>
        <taxon>Bacillota</taxon>
        <taxon>Bacilli</taxon>
        <taxon>Lactobacillales</taxon>
        <taxon>Enterococcaceae</taxon>
        <taxon>Enterococcus</taxon>
    </lineage>
</organism>
<dbReference type="Proteomes" id="UP000673375">
    <property type="component" value="Unassembled WGS sequence"/>
</dbReference>
<evidence type="ECO:0000313" key="5">
    <source>
        <dbReference type="EMBL" id="MBP1045824.1"/>
    </source>
</evidence>
<feature type="domain" description="BMC" evidence="4">
    <location>
        <begin position="1"/>
        <end position="84"/>
    </location>
</feature>
<comment type="similarity">
    <text evidence="3">Belongs to the bacterial microcompartments protein family.</text>
</comment>
<dbReference type="SUPFAM" id="SSF143414">
    <property type="entry name" value="CcmK-like"/>
    <property type="match status" value="1"/>
</dbReference>
<dbReference type="InterPro" id="IPR050575">
    <property type="entry name" value="BMC_shell"/>
</dbReference>
<dbReference type="Pfam" id="PF00936">
    <property type="entry name" value="BMC"/>
    <property type="match status" value="1"/>
</dbReference>
<evidence type="ECO:0000313" key="6">
    <source>
        <dbReference type="Proteomes" id="UP000673375"/>
    </source>
</evidence>
<dbReference type="SMART" id="SM00877">
    <property type="entry name" value="BMC"/>
    <property type="match status" value="1"/>
</dbReference>
<dbReference type="PANTHER" id="PTHR33941:SF11">
    <property type="entry name" value="BACTERIAL MICROCOMPARTMENT SHELL PROTEIN PDUJ"/>
    <property type="match status" value="1"/>
</dbReference>
<comment type="subcellular location">
    <subcellularLocation>
        <location evidence="1">Bacterial microcompartment</location>
    </subcellularLocation>
</comment>
<evidence type="ECO:0000256" key="2">
    <source>
        <dbReference type="ARBA" id="ARBA00024446"/>
    </source>
</evidence>
<dbReference type="Gene3D" id="3.30.70.1710">
    <property type="match status" value="1"/>
</dbReference>
<dbReference type="CDD" id="cd07045">
    <property type="entry name" value="BMC_CcmK_like"/>
    <property type="match status" value="1"/>
</dbReference>
<dbReference type="InterPro" id="IPR000249">
    <property type="entry name" value="BMC_dom"/>
</dbReference>
<dbReference type="InterPro" id="IPR044872">
    <property type="entry name" value="CcmK/CsoS1_BMC"/>
</dbReference>
<dbReference type="PROSITE" id="PS51930">
    <property type="entry name" value="BMC_2"/>
    <property type="match status" value="1"/>
</dbReference>
<dbReference type="PANTHER" id="PTHR33941">
    <property type="entry name" value="PROPANEDIOL UTILIZATION PROTEIN PDUA"/>
    <property type="match status" value="1"/>
</dbReference>
<dbReference type="EMBL" id="JAEDXU010000002">
    <property type="protein sequence ID" value="MBP1045824.1"/>
    <property type="molecule type" value="Genomic_DNA"/>
</dbReference>
<protein>
    <submittedName>
        <fullName evidence="5">BMC domain-containing protein</fullName>
    </submittedName>
</protein>
<evidence type="ECO:0000259" key="4">
    <source>
        <dbReference type="PROSITE" id="PS51930"/>
    </source>
</evidence>
<name>A0ABS4CGS7_9ENTE</name>